<evidence type="ECO:0000313" key="3">
    <source>
        <dbReference type="Proteomes" id="UP001240250"/>
    </source>
</evidence>
<comment type="caution">
    <text evidence="2">The sequence shown here is derived from an EMBL/GenBank/DDBJ whole genome shotgun (WGS) entry which is preliminary data.</text>
</comment>
<gene>
    <name evidence="2" type="ORF">JO380_000305</name>
</gene>
<dbReference type="SUPFAM" id="SSF52266">
    <property type="entry name" value="SGNH hydrolase"/>
    <property type="match status" value="1"/>
</dbReference>
<evidence type="ECO:0000313" key="2">
    <source>
        <dbReference type="EMBL" id="MDQ0423924.1"/>
    </source>
</evidence>
<dbReference type="CDD" id="cd01834">
    <property type="entry name" value="SGNH_hydrolase_like_2"/>
    <property type="match status" value="1"/>
</dbReference>
<dbReference type="EMBL" id="JAUSVM010000001">
    <property type="protein sequence ID" value="MDQ0423924.1"/>
    <property type="molecule type" value="Genomic_DNA"/>
</dbReference>
<name>A0ABU0GG62_9CELL</name>
<dbReference type="RefSeq" id="WP_169798639.1">
    <property type="nucleotide sequence ID" value="NZ_JAUSVM010000001.1"/>
</dbReference>
<dbReference type="InterPro" id="IPR013830">
    <property type="entry name" value="SGNH_hydro"/>
</dbReference>
<evidence type="ECO:0000259" key="1">
    <source>
        <dbReference type="Pfam" id="PF13472"/>
    </source>
</evidence>
<dbReference type="Pfam" id="PF13472">
    <property type="entry name" value="Lipase_GDSL_2"/>
    <property type="match status" value="1"/>
</dbReference>
<dbReference type="PANTHER" id="PTHR30383">
    <property type="entry name" value="THIOESTERASE 1/PROTEASE 1/LYSOPHOSPHOLIPASE L1"/>
    <property type="match status" value="1"/>
</dbReference>
<organism evidence="2 3">
    <name type="scientific">Cellulomonas iranensis</name>
    <dbReference type="NCBI Taxonomy" id="76862"/>
    <lineage>
        <taxon>Bacteria</taxon>
        <taxon>Bacillati</taxon>
        <taxon>Actinomycetota</taxon>
        <taxon>Actinomycetes</taxon>
        <taxon>Micrococcales</taxon>
        <taxon>Cellulomonadaceae</taxon>
        <taxon>Cellulomonas</taxon>
    </lineage>
</organism>
<dbReference type="Proteomes" id="UP001240250">
    <property type="component" value="Unassembled WGS sequence"/>
</dbReference>
<proteinExistence type="predicted"/>
<dbReference type="PANTHER" id="PTHR30383:SF5">
    <property type="entry name" value="SGNH HYDROLASE-TYPE ESTERASE DOMAIN-CONTAINING PROTEIN"/>
    <property type="match status" value="1"/>
</dbReference>
<dbReference type="InterPro" id="IPR051532">
    <property type="entry name" value="Ester_Hydrolysis_Enzymes"/>
</dbReference>
<keyword evidence="3" id="KW-1185">Reference proteome</keyword>
<accession>A0ABU0GG62</accession>
<dbReference type="InterPro" id="IPR036514">
    <property type="entry name" value="SGNH_hydro_sf"/>
</dbReference>
<reference evidence="2 3" key="1">
    <citation type="submission" date="2023-07" db="EMBL/GenBank/DDBJ databases">
        <title>Sequencing the genomes of 1000 actinobacteria strains.</title>
        <authorList>
            <person name="Klenk H.-P."/>
        </authorList>
    </citation>
    <scope>NUCLEOTIDE SEQUENCE [LARGE SCALE GENOMIC DNA]</scope>
    <source>
        <strain evidence="2 3">DSM 14785</strain>
    </source>
</reference>
<dbReference type="Gene3D" id="3.40.50.1110">
    <property type="entry name" value="SGNH hydrolase"/>
    <property type="match status" value="1"/>
</dbReference>
<protein>
    <submittedName>
        <fullName evidence="2">Lysophospholipase L1-like esterase</fullName>
    </submittedName>
</protein>
<feature type="domain" description="SGNH hydrolase-type esterase" evidence="1">
    <location>
        <begin position="17"/>
        <end position="202"/>
    </location>
</feature>
<sequence>MTTTTLLRTGDRVLLTGDSITDWGRDRDQPDSPWGLGHGYAGIVAALAGARRPDLGLTFLNRGIGGNTTRQLRERWTADALDLEPTVVSILVGVNDTWRRYDAGTPTSVDEYEEHYRAILDATRERLDARLVLIEPFLLPVPPVEHAWREDLDPRIHVVRRLAGEVGATLVPADGLFAAAAARTSPERWAFDGVHPTPAGHGLLAEAWLDAVGLAAR</sequence>